<protein>
    <recommendedName>
        <fullName evidence="9">Matrin-type domain-containing protein</fullName>
    </recommendedName>
</protein>
<evidence type="ECO:0000256" key="2">
    <source>
        <dbReference type="ARBA" id="ARBA00022723"/>
    </source>
</evidence>
<comment type="subcellular location">
    <subcellularLocation>
        <location evidence="1">Nucleus</location>
    </subcellularLocation>
</comment>
<dbReference type="PANTHER" id="PTHR31148">
    <property type="entry name" value="U1 SMALL NUCLEAR RIBONUCLEOPROTEIN C"/>
    <property type="match status" value="1"/>
</dbReference>
<evidence type="ECO:0000256" key="1">
    <source>
        <dbReference type="ARBA" id="ARBA00004123"/>
    </source>
</evidence>
<dbReference type="InterPro" id="IPR036236">
    <property type="entry name" value="Znf_C2H2_sf"/>
</dbReference>
<keyword evidence="7" id="KW-0687">Ribonucleoprotein</keyword>
<dbReference type="InterPro" id="IPR000690">
    <property type="entry name" value="Matrin/U1-C_Znf_C2H2"/>
</dbReference>
<dbReference type="SUPFAM" id="SSF57667">
    <property type="entry name" value="beta-beta-alpha zinc fingers"/>
    <property type="match status" value="1"/>
</dbReference>
<dbReference type="InterPro" id="IPR017340">
    <property type="entry name" value="U1_snRNP-C"/>
</dbReference>
<evidence type="ECO:0000256" key="5">
    <source>
        <dbReference type="ARBA" id="ARBA00022884"/>
    </source>
</evidence>
<evidence type="ECO:0000313" key="10">
    <source>
        <dbReference type="EnsemblMetazoa" id="SMAR013725-PA"/>
    </source>
</evidence>
<dbReference type="SMART" id="SM00451">
    <property type="entry name" value="ZnF_U1"/>
    <property type="match status" value="1"/>
</dbReference>
<dbReference type="PROSITE" id="PS50171">
    <property type="entry name" value="ZF_MATRIN"/>
    <property type="match status" value="1"/>
</dbReference>
<dbReference type="HOGENOM" id="CLU_2500779_0_0_1"/>
<evidence type="ECO:0000256" key="6">
    <source>
        <dbReference type="ARBA" id="ARBA00023242"/>
    </source>
</evidence>
<dbReference type="Gene3D" id="3.30.160.60">
    <property type="entry name" value="Classic Zinc Finger"/>
    <property type="match status" value="1"/>
</dbReference>
<proteinExistence type="predicted"/>
<dbReference type="InterPro" id="IPR003604">
    <property type="entry name" value="Matrin/U1-like-C_Znf_C2H2"/>
</dbReference>
<keyword evidence="6" id="KW-0539">Nucleus</keyword>
<dbReference type="STRING" id="126957.T1JIP4"/>
<dbReference type="AlphaFoldDB" id="T1JIP4"/>
<dbReference type="Pfam" id="PF06220">
    <property type="entry name" value="zf-U1"/>
    <property type="match status" value="1"/>
</dbReference>
<sequence>MPKYYCDYCNTYLTHDSPSVRKTHCSGGKHLDNSLHKKWNVITPTPCHMAMWTSTINATHGISPPLPVIVSVEWMSTTTYESYGYV</sequence>
<dbReference type="GO" id="GO:0008270">
    <property type="term" value="F:zinc ion binding"/>
    <property type="evidence" value="ECO:0007669"/>
    <property type="project" value="UniProtKB-KW"/>
</dbReference>
<dbReference type="eggNOG" id="KOG3454">
    <property type="taxonomic scope" value="Eukaryota"/>
</dbReference>
<reference evidence="10" key="2">
    <citation type="submission" date="2015-02" db="UniProtKB">
        <authorList>
            <consortium name="EnsemblMetazoa"/>
        </authorList>
    </citation>
    <scope>IDENTIFICATION</scope>
</reference>
<keyword evidence="4" id="KW-0862">Zinc</keyword>
<keyword evidence="5" id="KW-0694">RNA-binding</keyword>
<evidence type="ECO:0000256" key="3">
    <source>
        <dbReference type="ARBA" id="ARBA00022771"/>
    </source>
</evidence>
<dbReference type="EnsemblMetazoa" id="SMAR013725-RA">
    <property type="protein sequence ID" value="SMAR013725-PA"/>
    <property type="gene ID" value="SMAR013725"/>
</dbReference>
<accession>T1JIP4</accession>
<dbReference type="PANTHER" id="PTHR31148:SF1">
    <property type="entry name" value="U1 SMALL NUCLEAR RIBONUCLEOPROTEIN C"/>
    <property type="match status" value="1"/>
</dbReference>
<keyword evidence="2" id="KW-0479">Metal-binding</keyword>
<name>T1JIP4_STRMM</name>
<dbReference type="GO" id="GO:0005685">
    <property type="term" value="C:U1 snRNP"/>
    <property type="evidence" value="ECO:0007669"/>
    <property type="project" value="InterPro"/>
</dbReference>
<evidence type="ECO:0000256" key="7">
    <source>
        <dbReference type="ARBA" id="ARBA00023274"/>
    </source>
</evidence>
<evidence type="ECO:0000256" key="8">
    <source>
        <dbReference type="ARBA" id="ARBA00046357"/>
    </source>
</evidence>
<keyword evidence="3" id="KW-0863">Zinc-finger</keyword>
<feature type="domain" description="Matrin-type" evidence="9">
    <location>
        <begin position="4"/>
        <end position="36"/>
    </location>
</feature>
<reference evidence="11" key="1">
    <citation type="submission" date="2011-05" db="EMBL/GenBank/DDBJ databases">
        <authorList>
            <person name="Richards S.R."/>
            <person name="Qu J."/>
            <person name="Jiang H."/>
            <person name="Jhangiani S.N."/>
            <person name="Agravi P."/>
            <person name="Goodspeed R."/>
            <person name="Gross S."/>
            <person name="Mandapat C."/>
            <person name="Jackson L."/>
            <person name="Mathew T."/>
            <person name="Pu L."/>
            <person name="Thornton R."/>
            <person name="Saada N."/>
            <person name="Wilczek-Boney K.B."/>
            <person name="Lee S."/>
            <person name="Kovar C."/>
            <person name="Wu Y."/>
            <person name="Scherer S.E."/>
            <person name="Worley K.C."/>
            <person name="Muzny D.M."/>
            <person name="Gibbs R."/>
        </authorList>
    </citation>
    <scope>NUCLEOTIDE SEQUENCE</scope>
    <source>
        <strain evidence="11">Brora</strain>
    </source>
</reference>
<dbReference type="GO" id="GO:0000395">
    <property type="term" value="P:mRNA 5'-splice site recognition"/>
    <property type="evidence" value="ECO:0007669"/>
    <property type="project" value="InterPro"/>
</dbReference>
<dbReference type="Proteomes" id="UP000014500">
    <property type="component" value="Unassembled WGS sequence"/>
</dbReference>
<organism evidence="10 11">
    <name type="scientific">Strigamia maritima</name>
    <name type="common">European centipede</name>
    <name type="synonym">Geophilus maritimus</name>
    <dbReference type="NCBI Taxonomy" id="126957"/>
    <lineage>
        <taxon>Eukaryota</taxon>
        <taxon>Metazoa</taxon>
        <taxon>Ecdysozoa</taxon>
        <taxon>Arthropoda</taxon>
        <taxon>Myriapoda</taxon>
        <taxon>Chilopoda</taxon>
        <taxon>Pleurostigmophora</taxon>
        <taxon>Geophilomorpha</taxon>
        <taxon>Linotaeniidae</taxon>
        <taxon>Strigamia</taxon>
    </lineage>
</organism>
<dbReference type="InterPro" id="IPR013085">
    <property type="entry name" value="U1-CZ_Znf_C2H2"/>
</dbReference>
<dbReference type="EMBL" id="JH431924">
    <property type="status" value="NOT_ANNOTATED_CDS"/>
    <property type="molecule type" value="Genomic_DNA"/>
</dbReference>
<keyword evidence="11" id="KW-1185">Reference proteome</keyword>
<evidence type="ECO:0000313" key="11">
    <source>
        <dbReference type="Proteomes" id="UP000014500"/>
    </source>
</evidence>
<evidence type="ECO:0000259" key="9">
    <source>
        <dbReference type="PROSITE" id="PS50171"/>
    </source>
</evidence>
<evidence type="ECO:0000256" key="4">
    <source>
        <dbReference type="ARBA" id="ARBA00022833"/>
    </source>
</evidence>
<dbReference type="GO" id="GO:0030627">
    <property type="term" value="F:pre-mRNA 5'-splice site binding"/>
    <property type="evidence" value="ECO:0007669"/>
    <property type="project" value="InterPro"/>
</dbReference>
<comment type="subunit">
    <text evidence="8">Component of the U1 snRNP. The U1 snRNP is composed of the U1 snRNA and the 7 core Sm proteins SNRPB, SNRPD1, SNRPD2, SNRPD3, SNRPE, SNRPF and SNRPG that assemble in a heptameric protein ring on the Sm site of the small nuclear RNA to form the core snRNP, and at least 3 U1 snRNP-specific proteins SNRNP70/U1-70K, SNRPA/U1-A and SNRPC/U1-C. SNRPC/U1-C interacts with U1 snRNA and the 5' splice-site region of the pre-mRNA. Interacts (via N-terminus) with TIA1 (via C-terminus); thereby promoting spliceosomal U1 snRNP recruitment to 5' splice sites.</text>
</comment>